<reference evidence="2" key="2">
    <citation type="submission" date="2013-04" db="UniProtKB">
        <authorList>
            <consortium name="EnsemblPlants"/>
        </authorList>
    </citation>
    <scope>IDENTIFICATION</scope>
</reference>
<reference evidence="2" key="1">
    <citation type="journal article" date="2013" name="Nat. Commun.">
        <title>Whole-genome sequencing of Oryza brachyantha reveals mechanisms underlying Oryza genome evolution.</title>
        <authorList>
            <person name="Chen J."/>
            <person name="Huang Q."/>
            <person name="Gao D."/>
            <person name="Wang J."/>
            <person name="Lang Y."/>
            <person name="Liu T."/>
            <person name="Li B."/>
            <person name="Bai Z."/>
            <person name="Luis Goicoechea J."/>
            <person name="Liang C."/>
            <person name="Chen C."/>
            <person name="Zhang W."/>
            <person name="Sun S."/>
            <person name="Liao Y."/>
            <person name="Zhang X."/>
            <person name="Yang L."/>
            <person name="Song C."/>
            <person name="Wang M."/>
            <person name="Shi J."/>
            <person name="Liu G."/>
            <person name="Liu J."/>
            <person name="Zhou H."/>
            <person name="Zhou W."/>
            <person name="Yu Q."/>
            <person name="An N."/>
            <person name="Chen Y."/>
            <person name="Cai Q."/>
            <person name="Wang B."/>
            <person name="Liu B."/>
            <person name="Min J."/>
            <person name="Huang Y."/>
            <person name="Wu H."/>
            <person name="Li Z."/>
            <person name="Zhang Y."/>
            <person name="Yin Y."/>
            <person name="Song W."/>
            <person name="Jiang J."/>
            <person name="Jackson S.A."/>
            <person name="Wing R.A."/>
            <person name="Wang J."/>
            <person name="Chen M."/>
        </authorList>
    </citation>
    <scope>NUCLEOTIDE SEQUENCE [LARGE SCALE GENOMIC DNA]</scope>
    <source>
        <strain evidence="2">cv. IRGC 101232</strain>
    </source>
</reference>
<evidence type="ECO:0000313" key="2">
    <source>
        <dbReference type="EnsemblPlants" id="OB04G19960.1"/>
    </source>
</evidence>
<sequence length="146" mass="15297">MQSVRMAYTSDDTPMFTPVSAADTAPGYQPCGSAVTGSTTLAAGGYHAGSTIRRKQKQHYCYKTTLILGRAVRGAQVNRGGAEQEKANQAARALSFGDLSANAFGVELRQVSAKQFGAEISATSTAGLARSPRWQGSSTNTGDVFI</sequence>
<dbReference type="HOGENOM" id="CLU_1780291_0_0_1"/>
<evidence type="ECO:0000256" key="1">
    <source>
        <dbReference type="SAM" id="MobiDB-lite"/>
    </source>
</evidence>
<organism evidence="2">
    <name type="scientific">Oryza brachyantha</name>
    <name type="common">malo sina</name>
    <dbReference type="NCBI Taxonomy" id="4533"/>
    <lineage>
        <taxon>Eukaryota</taxon>
        <taxon>Viridiplantae</taxon>
        <taxon>Streptophyta</taxon>
        <taxon>Embryophyta</taxon>
        <taxon>Tracheophyta</taxon>
        <taxon>Spermatophyta</taxon>
        <taxon>Magnoliopsida</taxon>
        <taxon>Liliopsida</taxon>
        <taxon>Poales</taxon>
        <taxon>Poaceae</taxon>
        <taxon>BOP clade</taxon>
        <taxon>Oryzoideae</taxon>
        <taxon>Oryzeae</taxon>
        <taxon>Oryzinae</taxon>
        <taxon>Oryza</taxon>
    </lineage>
</organism>
<dbReference type="AlphaFoldDB" id="J3LXX1"/>
<feature type="region of interest" description="Disordered" evidence="1">
    <location>
        <begin position="127"/>
        <end position="146"/>
    </location>
</feature>
<keyword evidence="3" id="KW-1185">Reference proteome</keyword>
<protein>
    <submittedName>
        <fullName evidence="2">Uncharacterized protein</fullName>
    </submittedName>
</protein>
<evidence type="ECO:0000313" key="3">
    <source>
        <dbReference type="Proteomes" id="UP000006038"/>
    </source>
</evidence>
<name>J3LXX1_ORYBR</name>
<accession>J3LXX1</accession>
<dbReference type="Gramene" id="OB04G19960.1">
    <property type="protein sequence ID" value="OB04G19960.1"/>
    <property type="gene ID" value="OB04G19960"/>
</dbReference>
<proteinExistence type="predicted"/>
<dbReference type="Proteomes" id="UP000006038">
    <property type="component" value="Chromosome 4"/>
</dbReference>
<feature type="compositionally biased region" description="Polar residues" evidence="1">
    <location>
        <begin position="134"/>
        <end position="146"/>
    </location>
</feature>
<dbReference type="EnsemblPlants" id="OB04G19960.1">
    <property type="protein sequence ID" value="OB04G19960.1"/>
    <property type="gene ID" value="OB04G19960"/>
</dbReference>